<dbReference type="Pfam" id="PF00254">
    <property type="entry name" value="FKBP_C"/>
    <property type="match status" value="1"/>
</dbReference>
<dbReference type="GO" id="GO:0003755">
    <property type="term" value="F:peptidyl-prolyl cis-trans isomerase activity"/>
    <property type="evidence" value="ECO:0007669"/>
    <property type="project" value="UniProtKB-EC"/>
</dbReference>
<proteinExistence type="inferred from homology"/>
<organism evidence="7 8">
    <name type="scientific">Microbacterium psychrotolerans</name>
    <dbReference type="NCBI Taxonomy" id="3068321"/>
    <lineage>
        <taxon>Bacteria</taxon>
        <taxon>Bacillati</taxon>
        <taxon>Actinomycetota</taxon>
        <taxon>Actinomycetes</taxon>
        <taxon>Micrococcales</taxon>
        <taxon>Microbacteriaceae</taxon>
        <taxon>Microbacterium</taxon>
    </lineage>
</organism>
<dbReference type="RefSeq" id="WP_308869175.1">
    <property type="nucleotide sequence ID" value="NZ_JAVFWO010000005.1"/>
</dbReference>
<evidence type="ECO:0000259" key="6">
    <source>
        <dbReference type="PROSITE" id="PS50059"/>
    </source>
</evidence>
<dbReference type="SUPFAM" id="SSF54534">
    <property type="entry name" value="FKBP-like"/>
    <property type="match status" value="1"/>
</dbReference>
<evidence type="ECO:0000256" key="5">
    <source>
        <dbReference type="RuleBase" id="RU003915"/>
    </source>
</evidence>
<reference evidence="7 8" key="1">
    <citation type="submission" date="2023-08" db="EMBL/GenBank/DDBJ databases">
        <title>Microbacterium psychrotolerans sp. nov., a psychrotolerant bacterium isolated from soil in Heilongjiang Province, China.</title>
        <authorList>
            <person name="An P."/>
            <person name="Zhao D."/>
            <person name="Xiang H."/>
        </authorList>
    </citation>
    <scope>NUCLEOTIDE SEQUENCE [LARGE SCALE GENOMIC DNA]</scope>
    <source>
        <strain evidence="7 8">QXD-8</strain>
    </source>
</reference>
<evidence type="ECO:0000313" key="8">
    <source>
        <dbReference type="Proteomes" id="UP001235133"/>
    </source>
</evidence>
<gene>
    <name evidence="7" type="ORF">Q9R08_16165</name>
</gene>
<comment type="catalytic activity">
    <reaction evidence="1 4 5">
        <text>[protein]-peptidylproline (omega=180) = [protein]-peptidylproline (omega=0)</text>
        <dbReference type="Rhea" id="RHEA:16237"/>
        <dbReference type="Rhea" id="RHEA-COMP:10747"/>
        <dbReference type="Rhea" id="RHEA-COMP:10748"/>
        <dbReference type="ChEBI" id="CHEBI:83833"/>
        <dbReference type="ChEBI" id="CHEBI:83834"/>
        <dbReference type="EC" id="5.2.1.8"/>
    </reaction>
</comment>
<comment type="caution">
    <text evidence="7">The sequence shown here is derived from an EMBL/GenBank/DDBJ whole genome shotgun (WGS) entry which is preliminary data.</text>
</comment>
<sequence>MPGEAPPTATEIAVLKKGDGAEVRPGDAVMLQYVGVRWSNGSMFASSWSQGAPSSVVTTEAVEGYRKALEGQTIGSQVLAVIPPQEAYGEGEINKEDLTGETLVFVLDVLAAAPAATG</sequence>
<evidence type="ECO:0000256" key="2">
    <source>
        <dbReference type="ARBA" id="ARBA00023110"/>
    </source>
</evidence>
<keyword evidence="8" id="KW-1185">Reference proteome</keyword>
<dbReference type="EC" id="5.2.1.8" evidence="5"/>
<dbReference type="EMBL" id="JAVFWO010000005">
    <property type="protein sequence ID" value="MDQ7879529.1"/>
    <property type="molecule type" value="Genomic_DNA"/>
</dbReference>
<keyword evidence="3 4" id="KW-0413">Isomerase</keyword>
<dbReference type="PROSITE" id="PS50059">
    <property type="entry name" value="FKBP_PPIASE"/>
    <property type="match status" value="1"/>
</dbReference>
<protein>
    <recommendedName>
        <fullName evidence="5">Peptidyl-prolyl cis-trans isomerase</fullName>
        <ecNumber evidence="5">5.2.1.8</ecNumber>
    </recommendedName>
</protein>
<evidence type="ECO:0000256" key="1">
    <source>
        <dbReference type="ARBA" id="ARBA00000971"/>
    </source>
</evidence>
<feature type="domain" description="PPIase FKBP-type" evidence="6">
    <location>
        <begin position="26"/>
        <end position="113"/>
    </location>
</feature>
<comment type="similarity">
    <text evidence="5">Belongs to the FKBP-type PPIase family.</text>
</comment>
<evidence type="ECO:0000313" key="7">
    <source>
        <dbReference type="EMBL" id="MDQ7879529.1"/>
    </source>
</evidence>
<dbReference type="Proteomes" id="UP001235133">
    <property type="component" value="Unassembled WGS sequence"/>
</dbReference>
<evidence type="ECO:0000256" key="3">
    <source>
        <dbReference type="ARBA" id="ARBA00023235"/>
    </source>
</evidence>
<dbReference type="InterPro" id="IPR001179">
    <property type="entry name" value="PPIase_FKBP_dom"/>
</dbReference>
<dbReference type="Gene3D" id="3.10.50.40">
    <property type="match status" value="1"/>
</dbReference>
<name>A0ABU0Z4L5_9MICO</name>
<keyword evidence="2 4" id="KW-0697">Rotamase</keyword>
<dbReference type="InterPro" id="IPR046357">
    <property type="entry name" value="PPIase_dom_sf"/>
</dbReference>
<evidence type="ECO:0000256" key="4">
    <source>
        <dbReference type="PROSITE-ProRule" id="PRU00277"/>
    </source>
</evidence>
<accession>A0ABU0Z4L5</accession>